<organism evidence="17 18">
    <name type="scientific">Paenibacillus swuensis</name>
    <dbReference type="NCBI Taxonomy" id="1178515"/>
    <lineage>
        <taxon>Bacteria</taxon>
        <taxon>Bacillati</taxon>
        <taxon>Bacillota</taxon>
        <taxon>Bacilli</taxon>
        <taxon>Bacillales</taxon>
        <taxon>Paenibacillaceae</taxon>
        <taxon>Paenibacillus</taxon>
    </lineage>
</organism>
<dbReference type="Pfam" id="PF02743">
    <property type="entry name" value="dCache_1"/>
    <property type="match status" value="1"/>
</dbReference>
<dbReference type="STRING" id="1178515.SY83_05315"/>
<proteinExistence type="predicted"/>
<dbReference type="InterPro" id="IPR003594">
    <property type="entry name" value="HATPase_dom"/>
</dbReference>
<dbReference type="CDD" id="cd18774">
    <property type="entry name" value="PDC2_HK_sensor"/>
    <property type="match status" value="1"/>
</dbReference>
<evidence type="ECO:0000259" key="15">
    <source>
        <dbReference type="PROSITE" id="PS50109"/>
    </source>
</evidence>
<dbReference type="InterPro" id="IPR005467">
    <property type="entry name" value="His_kinase_dom"/>
</dbReference>
<evidence type="ECO:0000259" key="16">
    <source>
        <dbReference type="PROSITE" id="PS50885"/>
    </source>
</evidence>
<evidence type="ECO:0000256" key="1">
    <source>
        <dbReference type="ARBA" id="ARBA00000085"/>
    </source>
</evidence>
<dbReference type="SUPFAM" id="SSF158472">
    <property type="entry name" value="HAMP domain-like"/>
    <property type="match status" value="1"/>
</dbReference>
<evidence type="ECO:0000313" key="17">
    <source>
        <dbReference type="EMBL" id="ANE45813.1"/>
    </source>
</evidence>
<dbReference type="InterPro" id="IPR050640">
    <property type="entry name" value="Bact_2-comp_sensor_kinase"/>
</dbReference>
<dbReference type="RefSeq" id="WP_068604929.1">
    <property type="nucleotide sequence ID" value="NZ_CP011388.1"/>
</dbReference>
<reference evidence="17 18" key="1">
    <citation type="submission" date="2015-01" db="EMBL/GenBank/DDBJ databases">
        <title>Paenibacillus swuensis/DY6/whole genome sequencing.</title>
        <authorList>
            <person name="Kim M.K."/>
            <person name="Srinivasan S."/>
            <person name="Lee J.-J."/>
        </authorList>
    </citation>
    <scope>NUCLEOTIDE SEQUENCE [LARGE SCALE GENOMIC DNA]</scope>
    <source>
        <strain evidence="17 18">DY6</strain>
    </source>
</reference>
<keyword evidence="12" id="KW-0902">Two-component regulatory system</keyword>
<keyword evidence="9" id="KW-0418">Kinase</keyword>
<dbReference type="InterPro" id="IPR003660">
    <property type="entry name" value="HAMP_dom"/>
</dbReference>
<comment type="catalytic activity">
    <reaction evidence="1">
        <text>ATP + protein L-histidine = ADP + protein N-phospho-L-histidine.</text>
        <dbReference type="EC" id="2.7.13.3"/>
    </reaction>
</comment>
<keyword evidence="8" id="KW-0547">Nucleotide-binding</keyword>
<dbReference type="Gene3D" id="6.10.340.10">
    <property type="match status" value="1"/>
</dbReference>
<feature type="transmembrane region" description="Helical" evidence="14">
    <location>
        <begin position="12"/>
        <end position="34"/>
    </location>
</feature>
<evidence type="ECO:0000256" key="8">
    <source>
        <dbReference type="ARBA" id="ARBA00022741"/>
    </source>
</evidence>
<dbReference type="InterPro" id="IPR036890">
    <property type="entry name" value="HATPase_C_sf"/>
</dbReference>
<dbReference type="PANTHER" id="PTHR34220">
    <property type="entry name" value="SENSOR HISTIDINE KINASE YPDA"/>
    <property type="match status" value="1"/>
</dbReference>
<gene>
    <name evidence="17" type="ORF">SY83_05315</name>
</gene>
<keyword evidence="13 14" id="KW-0472">Membrane</keyword>
<dbReference type="PATRIC" id="fig|1178515.4.peg.1079"/>
<dbReference type="GO" id="GO:0005886">
    <property type="term" value="C:plasma membrane"/>
    <property type="evidence" value="ECO:0007669"/>
    <property type="project" value="UniProtKB-SubCell"/>
</dbReference>
<dbReference type="GO" id="GO:0005524">
    <property type="term" value="F:ATP binding"/>
    <property type="evidence" value="ECO:0007669"/>
    <property type="project" value="UniProtKB-KW"/>
</dbReference>
<evidence type="ECO:0000256" key="11">
    <source>
        <dbReference type="ARBA" id="ARBA00022989"/>
    </source>
</evidence>
<dbReference type="Pfam" id="PF00672">
    <property type="entry name" value="HAMP"/>
    <property type="match status" value="1"/>
</dbReference>
<evidence type="ECO:0000256" key="9">
    <source>
        <dbReference type="ARBA" id="ARBA00022777"/>
    </source>
</evidence>
<dbReference type="InterPro" id="IPR010559">
    <property type="entry name" value="Sig_transdc_His_kin_internal"/>
</dbReference>
<protein>
    <recommendedName>
        <fullName evidence="3">histidine kinase</fullName>
        <ecNumber evidence="3">2.7.13.3</ecNumber>
    </recommendedName>
</protein>
<evidence type="ECO:0000313" key="18">
    <source>
        <dbReference type="Proteomes" id="UP000076927"/>
    </source>
</evidence>
<dbReference type="PROSITE" id="PS50109">
    <property type="entry name" value="HIS_KIN"/>
    <property type="match status" value="1"/>
</dbReference>
<evidence type="ECO:0000256" key="10">
    <source>
        <dbReference type="ARBA" id="ARBA00022840"/>
    </source>
</evidence>
<evidence type="ECO:0000256" key="5">
    <source>
        <dbReference type="ARBA" id="ARBA00022553"/>
    </source>
</evidence>
<evidence type="ECO:0000256" key="7">
    <source>
        <dbReference type="ARBA" id="ARBA00022692"/>
    </source>
</evidence>
<feature type="transmembrane region" description="Helical" evidence="14">
    <location>
        <begin position="297"/>
        <end position="319"/>
    </location>
</feature>
<keyword evidence="5" id="KW-0597">Phosphoprotein</keyword>
<keyword evidence="18" id="KW-1185">Reference proteome</keyword>
<name>A0A172TGA1_9BACL</name>
<comment type="subcellular location">
    <subcellularLocation>
        <location evidence="2">Cell membrane</location>
        <topology evidence="2">Multi-pass membrane protein</topology>
    </subcellularLocation>
</comment>
<dbReference type="PANTHER" id="PTHR34220:SF7">
    <property type="entry name" value="SENSOR HISTIDINE KINASE YPDA"/>
    <property type="match status" value="1"/>
</dbReference>
<evidence type="ECO:0000256" key="3">
    <source>
        <dbReference type="ARBA" id="ARBA00012438"/>
    </source>
</evidence>
<keyword evidence="4" id="KW-1003">Cell membrane</keyword>
<dbReference type="SUPFAM" id="SSF55874">
    <property type="entry name" value="ATPase domain of HSP90 chaperone/DNA topoisomerase II/histidine kinase"/>
    <property type="match status" value="1"/>
</dbReference>
<accession>A0A172TGA1</accession>
<dbReference type="PROSITE" id="PS50885">
    <property type="entry name" value="HAMP"/>
    <property type="match status" value="1"/>
</dbReference>
<dbReference type="Pfam" id="PF02518">
    <property type="entry name" value="HATPase_c"/>
    <property type="match status" value="1"/>
</dbReference>
<dbReference type="Gene3D" id="3.30.565.10">
    <property type="entry name" value="Histidine kinase-like ATPase, C-terminal domain"/>
    <property type="match status" value="1"/>
</dbReference>
<dbReference type="OrthoDB" id="9776552at2"/>
<evidence type="ECO:0000256" key="2">
    <source>
        <dbReference type="ARBA" id="ARBA00004651"/>
    </source>
</evidence>
<dbReference type="SMART" id="SM00387">
    <property type="entry name" value="HATPase_c"/>
    <property type="match status" value="1"/>
</dbReference>
<evidence type="ECO:0000256" key="4">
    <source>
        <dbReference type="ARBA" id="ARBA00022475"/>
    </source>
</evidence>
<feature type="domain" description="HAMP" evidence="16">
    <location>
        <begin position="321"/>
        <end position="373"/>
    </location>
</feature>
<dbReference type="EMBL" id="CP011388">
    <property type="protein sequence ID" value="ANE45813.1"/>
    <property type="molecule type" value="Genomic_DNA"/>
</dbReference>
<dbReference type="SMART" id="SM00304">
    <property type="entry name" value="HAMP"/>
    <property type="match status" value="1"/>
</dbReference>
<evidence type="ECO:0000256" key="14">
    <source>
        <dbReference type="SAM" id="Phobius"/>
    </source>
</evidence>
<sequence length="600" mass="68708">MRWIRRSIQAKMFFSFLIVLIVPSVIISVCAYYQSVHILKDKLSRSFMDNILYISSDLERNFSQMIEISEFIYINKDIKKVLTTSYVSELDFFKDARIVDRQLDEFNLYSSFFSYISSIILFGDNGKNLLYGKHVGALDISPMRDEAWFRQAAANDHVQWLPLNTAKSSYLVNEDFKTVALARSIKSENFKKNIGVAYISFDYRFFDEMFEDQHGSMGNREIFIIDNHGALVYHVGGDGPLTETDQTLLARSDSEPYTMRTEEGREYLVASRVIPKYGWRVMETSPVDELVRDSKSIFTITGIAFVLSFLFSALLWFFISSSIVKPIKKLTQVMKQVKGNNLLVKTEITTPDEVGLLSANFNYMIDRIYGLFQSVLREQEQKQSAQLAALQSQINPHFLYNTLNTIRWMAIIQNADNIKKMVEALGNLFKNAVYHPNALISVKQELSNLEDYLYIQKIRYKDKFEVVYDVDASALDCATMKFILQPLVENAIFHGIEPKEGRGVLRIEVKARKDQLIMVVEDDGIGIPKETLESLLLVKAQETRRTSGRPNGIGVSNVNERLIMMYGHLYGLHVVSELGNGTRVEARFPKMTLDDDEQGG</sequence>
<dbReference type="InterPro" id="IPR033479">
    <property type="entry name" value="dCache_1"/>
</dbReference>
<dbReference type="Proteomes" id="UP000076927">
    <property type="component" value="Chromosome"/>
</dbReference>
<evidence type="ECO:0000256" key="13">
    <source>
        <dbReference type="ARBA" id="ARBA00023136"/>
    </source>
</evidence>
<dbReference type="CDD" id="cd06225">
    <property type="entry name" value="HAMP"/>
    <property type="match status" value="1"/>
</dbReference>
<keyword evidence="7 14" id="KW-0812">Transmembrane</keyword>
<keyword evidence="10" id="KW-0067">ATP-binding</keyword>
<dbReference type="EC" id="2.7.13.3" evidence="3"/>
<feature type="domain" description="Histidine kinase" evidence="15">
    <location>
        <begin position="483"/>
        <end position="592"/>
    </location>
</feature>
<dbReference type="Pfam" id="PF06580">
    <property type="entry name" value="His_kinase"/>
    <property type="match status" value="1"/>
</dbReference>
<dbReference type="KEGG" id="pswu:SY83_05315"/>
<evidence type="ECO:0000256" key="6">
    <source>
        <dbReference type="ARBA" id="ARBA00022679"/>
    </source>
</evidence>
<keyword evidence="11 14" id="KW-1133">Transmembrane helix</keyword>
<keyword evidence="6" id="KW-0808">Transferase</keyword>
<dbReference type="GO" id="GO:0000155">
    <property type="term" value="F:phosphorelay sensor kinase activity"/>
    <property type="evidence" value="ECO:0007669"/>
    <property type="project" value="InterPro"/>
</dbReference>
<evidence type="ECO:0000256" key="12">
    <source>
        <dbReference type="ARBA" id="ARBA00023012"/>
    </source>
</evidence>
<dbReference type="AlphaFoldDB" id="A0A172TGA1"/>